<organism evidence="1 2">
    <name type="scientific">Trichonephila clavata</name>
    <name type="common">Joro spider</name>
    <name type="synonym">Nephila clavata</name>
    <dbReference type="NCBI Taxonomy" id="2740835"/>
    <lineage>
        <taxon>Eukaryota</taxon>
        <taxon>Metazoa</taxon>
        <taxon>Ecdysozoa</taxon>
        <taxon>Arthropoda</taxon>
        <taxon>Chelicerata</taxon>
        <taxon>Arachnida</taxon>
        <taxon>Araneae</taxon>
        <taxon>Araneomorphae</taxon>
        <taxon>Entelegynae</taxon>
        <taxon>Araneoidea</taxon>
        <taxon>Nephilidae</taxon>
        <taxon>Trichonephila</taxon>
    </lineage>
</organism>
<name>A0A8X6KKP5_TRICU</name>
<keyword evidence="2" id="KW-1185">Reference proteome</keyword>
<dbReference type="EMBL" id="BMAO01011817">
    <property type="protein sequence ID" value="GFQ76939.1"/>
    <property type="molecule type" value="Genomic_DNA"/>
</dbReference>
<evidence type="ECO:0000313" key="2">
    <source>
        <dbReference type="Proteomes" id="UP000887116"/>
    </source>
</evidence>
<evidence type="ECO:0000313" key="1">
    <source>
        <dbReference type="EMBL" id="GFQ76939.1"/>
    </source>
</evidence>
<comment type="caution">
    <text evidence="1">The sequence shown here is derived from an EMBL/GenBank/DDBJ whole genome shotgun (WGS) entry which is preliminary data.</text>
</comment>
<gene>
    <name evidence="1" type="ORF">TNCT_305851</name>
</gene>
<sequence>MVELDAANALDEGWEHFASCLVCDGAKDLEGRELSADVSPDRLIKSHRNGIADVNSSVLTTQNHVHEIHIALVCQPELENIVQWVPTN</sequence>
<reference evidence="1" key="1">
    <citation type="submission" date="2020-07" db="EMBL/GenBank/DDBJ databases">
        <title>Multicomponent nature underlies the extraordinary mechanical properties of spider dragline silk.</title>
        <authorList>
            <person name="Kono N."/>
            <person name="Nakamura H."/>
            <person name="Mori M."/>
            <person name="Yoshida Y."/>
            <person name="Ohtoshi R."/>
            <person name="Malay A.D."/>
            <person name="Moran D.A.P."/>
            <person name="Tomita M."/>
            <person name="Numata K."/>
            <person name="Arakawa K."/>
        </authorList>
    </citation>
    <scope>NUCLEOTIDE SEQUENCE</scope>
</reference>
<dbReference type="Proteomes" id="UP000887116">
    <property type="component" value="Unassembled WGS sequence"/>
</dbReference>
<proteinExistence type="predicted"/>
<accession>A0A8X6KKP5</accession>
<dbReference type="AlphaFoldDB" id="A0A8X6KKP5"/>
<protein>
    <submittedName>
        <fullName evidence="1">Uncharacterized protein</fullName>
    </submittedName>
</protein>